<dbReference type="NCBIfam" id="TIGR01509">
    <property type="entry name" value="HAD-SF-IA-v3"/>
    <property type="match status" value="1"/>
</dbReference>
<dbReference type="PANTHER" id="PTHR43611:SF3">
    <property type="entry name" value="FLAVIN MONONUCLEOTIDE HYDROLASE 1, CHLOROPLATIC"/>
    <property type="match status" value="1"/>
</dbReference>
<dbReference type="InterPro" id="IPR036412">
    <property type="entry name" value="HAD-like_sf"/>
</dbReference>
<dbReference type="SFLD" id="SFLDS00003">
    <property type="entry name" value="Haloacid_Dehalogenase"/>
    <property type="match status" value="1"/>
</dbReference>
<dbReference type="EMBL" id="QROI01000016">
    <property type="protein sequence ID" value="RHL14151.1"/>
    <property type="molecule type" value="Genomic_DNA"/>
</dbReference>
<name>A0A3E4Z7H7_9BACT</name>
<comment type="caution">
    <text evidence="1">The sequence shown here is derived from an EMBL/GenBank/DDBJ whole genome shotgun (WGS) entry which is preliminary data.</text>
</comment>
<dbReference type="InterPro" id="IPR023198">
    <property type="entry name" value="PGP-like_dom2"/>
</dbReference>
<organism evidence="1 3">
    <name type="scientific">Phocaeicola plebeius</name>
    <dbReference type="NCBI Taxonomy" id="310297"/>
    <lineage>
        <taxon>Bacteria</taxon>
        <taxon>Pseudomonadati</taxon>
        <taxon>Bacteroidota</taxon>
        <taxon>Bacteroidia</taxon>
        <taxon>Bacteroidales</taxon>
        <taxon>Bacteroidaceae</taxon>
        <taxon>Phocaeicola</taxon>
    </lineage>
</organism>
<dbReference type="Gene3D" id="1.10.150.240">
    <property type="entry name" value="Putative phosphatase, domain 2"/>
    <property type="match status" value="1"/>
</dbReference>
<dbReference type="PANTHER" id="PTHR43611">
    <property type="entry name" value="ALPHA-D-GLUCOSE 1-PHOSPHATE PHOSPHATASE"/>
    <property type="match status" value="1"/>
</dbReference>
<protein>
    <submittedName>
        <fullName evidence="1">HAD family phosphatase</fullName>
    </submittedName>
</protein>
<accession>A0A3E4Z7H7</accession>
<proteinExistence type="predicted"/>
<dbReference type="Pfam" id="PF00702">
    <property type="entry name" value="Hydrolase"/>
    <property type="match status" value="1"/>
</dbReference>
<dbReference type="SUPFAM" id="SSF56784">
    <property type="entry name" value="HAD-like"/>
    <property type="match status" value="1"/>
</dbReference>
<sequence length="207" mass="24192">MNRIKNIIFDLGGVLLDLDVNRCMDRLEEVGLREVRQWMTGTNEKGFFKEYECGTLTTDQFRDRICKEVGRELPGEEIDQIWNAMLKDIPDYKFELLLKLQENYKLYLLSNTNDLHWEHCADKFVYKGMQMLGCFTRVFLSYQMHLAKPDAEIFRTVLKEAGIKAEETLFVDDSKDNCQAASLLGIKVFHYVPGDNLEIQLQNFISK</sequence>
<dbReference type="Proteomes" id="UP000260814">
    <property type="component" value="Unassembled WGS sequence"/>
</dbReference>
<dbReference type="SFLD" id="SFLDG01129">
    <property type="entry name" value="C1.5:_HAD__Beta-PGM__Phosphata"/>
    <property type="match status" value="1"/>
</dbReference>
<dbReference type="EMBL" id="QSTW01000012">
    <property type="protein sequence ID" value="RGM90650.1"/>
    <property type="molecule type" value="Genomic_DNA"/>
</dbReference>
<gene>
    <name evidence="2" type="ORF">DW035_11030</name>
    <name evidence="1" type="ORF">DXB87_10105</name>
</gene>
<dbReference type="CDD" id="cd02603">
    <property type="entry name" value="HAD_sEH-N_like"/>
    <property type="match status" value="1"/>
</dbReference>
<evidence type="ECO:0000313" key="3">
    <source>
        <dbReference type="Proteomes" id="UP000260814"/>
    </source>
</evidence>
<evidence type="ECO:0000313" key="4">
    <source>
        <dbReference type="Proteomes" id="UP000284916"/>
    </source>
</evidence>
<dbReference type="RefSeq" id="WP_117702050.1">
    <property type="nucleotide sequence ID" value="NZ_CAUCUV010000036.1"/>
</dbReference>
<dbReference type="InterPro" id="IPR023214">
    <property type="entry name" value="HAD_sf"/>
</dbReference>
<evidence type="ECO:0000313" key="2">
    <source>
        <dbReference type="EMBL" id="RHL14151.1"/>
    </source>
</evidence>
<dbReference type="PRINTS" id="PR00413">
    <property type="entry name" value="HADHALOGNASE"/>
</dbReference>
<dbReference type="AlphaFoldDB" id="A0A3E4Z7H7"/>
<dbReference type="Gene3D" id="3.40.50.1000">
    <property type="entry name" value="HAD superfamily/HAD-like"/>
    <property type="match status" value="1"/>
</dbReference>
<dbReference type="InterPro" id="IPR006439">
    <property type="entry name" value="HAD-SF_hydro_IA"/>
</dbReference>
<evidence type="ECO:0000313" key="1">
    <source>
        <dbReference type="EMBL" id="RGM90650.1"/>
    </source>
</evidence>
<dbReference type="Proteomes" id="UP000284916">
    <property type="component" value="Unassembled WGS sequence"/>
</dbReference>
<reference evidence="3 4" key="1">
    <citation type="submission" date="2018-08" db="EMBL/GenBank/DDBJ databases">
        <title>A genome reference for cultivated species of the human gut microbiota.</title>
        <authorList>
            <person name="Zou Y."/>
            <person name="Xue W."/>
            <person name="Luo G."/>
        </authorList>
    </citation>
    <scope>NUCLEOTIDE SEQUENCE [LARGE SCALE GENOMIC DNA]</scope>
    <source>
        <strain evidence="2 4">AF39-11</strain>
        <strain evidence="1 3">OM06-2</strain>
    </source>
</reference>